<dbReference type="Pfam" id="PF07857">
    <property type="entry name" value="TMEM144"/>
    <property type="match status" value="1"/>
</dbReference>
<feature type="transmembrane region" description="Helical" evidence="6">
    <location>
        <begin position="354"/>
        <end position="374"/>
    </location>
</feature>
<feature type="transmembrane region" description="Helical" evidence="6">
    <location>
        <begin position="66"/>
        <end position="84"/>
    </location>
</feature>
<dbReference type="GO" id="GO:0016020">
    <property type="term" value="C:membrane"/>
    <property type="evidence" value="ECO:0007669"/>
    <property type="project" value="UniProtKB-SubCell"/>
</dbReference>
<organism evidence="8 9">
    <name type="scientific">Littorina saxatilis</name>
    <dbReference type="NCBI Taxonomy" id="31220"/>
    <lineage>
        <taxon>Eukaryota</taxon>
        <taxon>Metazoa</taxon>
        <taxon>Spiralia</taxon>
        <taxon>Lophotrochozoa</taxon>
        <taxon>Mollusca</taxon>
        <taxon>Gastropoda</taxon>
        <taxon>Caenogastropoda</taxon>
        <taxon>Littorinimorpha</taxon>
        <taxon>Littorinoidea</taxon>
        <taxon>Littorinidae</taxon>
        <taxon>Littorina</taxon>
    </lineage>
</organism>
<feature type="transmembrane region" description="Helical" evidence="6">
    <location>
        <begin position="320"/>
        <end position="342"/>
    </location>
</feature>
<evidence type="ECO:0000256" key="4">
    <source>
        <dbReference type="ARBA" id="ARBA00022989"/>
    </source>
</evidence>
<feature type="chain" id="PRO_5042846340" description="Transmembrane protein 144" evidence="7">
    <location>
        <begin position="21"/>
        <end position="435"/>
    </location>
</feature>
<dbReference type="InterPro" id="IPR010651">
    <property type="entry name" value="Sugar_transport"/>
</dbReference>
<feature type="transmembrane region" description="Helical" evidence="6">
    <location>
        <begin position="182"/>
        <end position="201"/>
    </location>
</feature>
<reference evidence="8 9" key="1">
    <citation type="submission" date="2024-02" db="EMBL/GenBank/DDBJ databases">
        <title>Chromosome-scale genome assembly of the rough periwinkle Littorina saxatilis.</title>
        <authorList>
            <person name="De Jode A."/>
            <person name="Faria R."/>
            <person name="Formenti G."/>
            <person name="Sims Y."/>
            <person name="Smith T.P."/>
            <person name="Tracey A."/>
            <person name="Wood J.M.D."/>
            <person name="Zagrodzka Z.B."/>
            <person name="Johannesson K."/>
            <person name="Butlin R.K."/>
            <person name="Leder E.H."/>
        </authorList>
    </citation>
    <scope>NUCLEOTIDE SEQUENCE [LARGE SCALE GENOMIC DNA]</scope>
    <source>
        <strain evidence="8">Snail1</strain>
        <tissue evidence="8">Muscle</tissue>
    </source>
</reference>
<evidence type="ECO:0000256" key="1">
    <source>
        <dbReference type="ARBA" id="ARBA00004141"/>
    </source>
</evidence>
<comment type="subcellular location">
    <subcellularLocation>
        <location evidence="1">Membrane</location>
        <topology evidence="1">Multi-pass membrane protein</topology>
    </subcellularLocation>
</comment>
<evidence type="ECO:0000256" key="7">
    <source>
        <dbReference type="SAM" id="SignalP"/>
    </source>
</evidence>
<gene>
    <name evidence="8" type="ORF">V1264_004050</name>
</gene>
<feature type="transmembrane region" description="Helical" evidence="6">
    <location>
        <begin position="413"/>
        <end position="432"/>
    </location>
</feature>
<dbReference type="GO" id="GO:0015144">
    <property type="term" value="F:carbohydrate transmembrane transporter activity"/>
    <property type="evidence" value="ECO:0007669"/>
    <property type="project" value="InterPro"/>
</dbReference>
<accession>A0AAN9G705</accession>
<evidence type="ECO:0000313" key="8">
    <source>
        <dbReference type="EMBL" id="KAK7097009.1"/>
    </source>
</evidence>
<feature type="signal peptide" evidence="7">
    <location>
        <begin position="1"/>
        <end position="20"/>
    </location>
</feature>
<evidence type="ECO:0000256" key="6">
    <source>
        <dbReference type="SAM" id="Phobius"/>
    </source>
</evidence>
<feature type="transmembrane region" description="Helical" evidence="6">
    <location>
        <begin position="386"/>
        <end position="404"/>
    </location>
</feature>
<comment type="caution">
    <text evidence="8">The sequence shown here is derived from an EMBL/GenBank/DDBJ whole genome shotgun (WGS) entry which is preliminary data.</text>
</comment>
<dbReference type="Proteomes" id="UP001374579">
    <property type="component" value="Unassembled WGS sequence"/>
</dbReference>
<feature type="transmembrane region" description="Helical" evidence="6">
    <location>
        <begin position="276"/>
        <end position="300"/>
    </location>
</feature>
<keyword evidence="7" id="KW-0732">Signal</keyword>
<dbReference type="PANTHER" id="PTHR16119:SF17">
    <property type="entry name" value="TRANSMEMBRANE PROTEIN 144"/>
    <property type="match status" value="1"/>
</dbReference>
<keyword evidence="5 6" id="KW-0472">Membrane</keyword>
<feature type="transmembrane region" description="Helical" evidence="6">
    <location>
        <begin position="96"/>
        <end position="114"/>
    </location>
</feature>
<name>A0AAN9G705_9CAEN</name>
<keyword evidence="9" id="KW-1185">Reference proteome</keyword>
<feature type="transmembrane region" description="Helical" evidence="6">
    <location>
        <begin position="120"/>
        <end position="142"/>
    </location>
</feature>
<keyword evidence="4 6" id="KW-1133">Transmembrane helix</keyword>
<evidence type="ECO:0008006" key="10">
    <source>
        <dbReference type="Google" id="ProtNLM"/>
    </source>
</evidence>
<evidence type="ECO:0000313" key="9">
    <source>
        <dbReference type="Proteomes" id="UP001374579"/>
    </source>
</evidence>
<comment type="similarity">
    <text evidence="2">Belongs to the TMEM144 family.</text>
</comment>
<protein>
    <recommendedName>
        <fullName evidence="10">Transmembrane protein 144</fullName>
    </recommendedName>
</protein>
<evidence type="ECO:0000256" key="3">
    <source>
        <dbReference type="ARBA" id="ARBA00022692"/>
    </source>
</evidence>
<dbReference type="EMBL" id="JBAMIC010000013">
    <property type="protein sequence ID" value="KAK7097009.1"/>
    <property type="molecule type" value="Genomic_DNA"/>
</dbReference>
<proteinExistence type="inferred from homology"/>
<sequence>MKHAWILSLLLLGAVHTITAASSASDTSDTDHGPLLDKPLVFEVETVTNATPSGHNTTDNSTYPEYVGFITAGIAVIFYGSNFVPVKKFDTGDGMFFQWMLCAGIWLVGIILQIVRHSTFYPLVMVGGLIWATGNICVVPIIKTIGMGLGMCVWGLSNLLAGWASGRFGWFGMDPEVPNHVALNYAGVALAVSSTVIYIFVKNEVSQPSVEMTVQVDEEREPLTENRGNLYGGNPQEDVLVFNKRRSSSINSGLADAPTSSDHSFIDQLSPSYKRIVGLGLSLFSGIFYGLNFVPSIYIQDQHTIPSSKYYQSSQNSLDYVFAQYCGIFLTSTVYFLIYAVFKKNKPMVYPKVILPAIASGLMWGVATACWFISNKTLSEPVAFPIITTGPGALASLFWGVCIFREIKGKRNILILLLAFGVTAAGAILAGVSKS</sequence>
<evidence type="ECO:0000256" key="5">
    <source>
        <dbReference type="ARBA" id="ARBA00023136"/>
    </source>
</evidence>
<keyword evidence="3 6" id="KW-0812">Transmembrane</keyword>
<dbReference type="InterPro" id="IPR012435">
    <property type="entry name" value="TMEM144"/>
</dbReference>
<dbReference type="AlphaFoldDB" id="A0AAN9G705"/>
<dbReference type="PANTHER" id="PTHR16119">
    <property type="entry name" value="TRANSMEMBRANE PROTEIN 144"/>
    <property type="match status" value="1"/>
</dbReference>
<evidence type="ECO:0000256" key="2">
    <source>
        <dbReference type="ARBA" id="ARBA00005731"/>
    </source>
</evidence>
<feature type="transmembrane region" description="Helical" evidence="6">
    <location>
        <begin position="149"/>
        <end position="170"/>
    </location>
</feature>